<dbReference type="Proteomes" id="UP001152172">
    <property type="component" value="Unassembled WGS sequence"/>
</dbReference>
<keyword evidence="2" id="KW-1185">Reference proteome</keyword>
<accession>A0A9X3RBF4</accession>
<sequence length="96" mass="11665">MRILKLYFLNEFLGDIRNINVDGMWINADVTPSKNMNKFNDFFAAIVDEENDFEVTNYNEEWLDDSNWYIIDDENKKKGIYIPAVYPDMEINWRWR</sequence>
<dbReference type="EMBL" id="JAMKBI010000025">
    <property type="protein sequence ID" value="MCZ8535484.1"/>
    <property type="molecule type" value="Genomic_DNA"/>
</dbReference>
<proteinExistence type="predicted"/>
<organism evidence="1 2">
    <name type="scientific">Psychrobacillus psychrodurans</name>
    <dbReference type="NCBI Taxonomy" id="126157"/>
    <lineage>
        <taxon>Bacteria</taxon>
        <taxon>Bacillati</taxon>
        <taxon>Bacillota</taxon>
        <taxon>Bacilli</taxon>
        <taxon>Bacillales</taxon>
        <taxon>Bacillaceae</taxon>
        <taxon>Psychrobacillus</taxon>
    </lineage>
</organism>
<dbReference type="RefSeq" id="WP_241598683.1">
    <property type="nucleotide sequence ID" value="NZ_JAKXDZ010000008.1"/>
</dbReference>
<evidence type="ECO:0000313" key="1">
    <source>
        <dbReference type="EMBL" id="MCZ8535484.1"/>
    </source>
</evidence>
<reference evidence="1" key="1">
    <citation type="submission" date="2022-05" db="EMBL/GenBank/DDBJ databases">
        <authorList>
            <person name="Colautti A."/>
            <person name="Iacumin L."/>
        </authorList>
    </citation>
    <scope>NUCLEOTIDE SEQUENCE</scope>
    <source>
        <strain evidence="1">DSM 30747</strain>
    </source>
</reference>
<evidence type="ECO:0000313" key="2">
    <source>
        <dbReference type="Proteomes" id="UP001152172"/>
    </source>
</evidence>
<protein>
    <submittedName>
        <fullName evidence="1">Uncharacterized protein</fullName>
    </submittedName>
</protein>
<name>A0A9X3RBF4_9BACI</name>
<comment type="caution">
    <text evidence="1">The sequence shown here is derived from an EMBL/GenBank/DDBJ whole genome shotgun (WGS) entry which is preliminary data.</text>
</comment>
<gene>
    <name evidence="1" type="ORF">M9R61_19485</name>
</gene>
<dbReference type="AlphaFoldDB" id="A0A9X3RBF4"/>